<reference evidence="3" key="1">
    <citation type="submission" date="2022-10" db="EMBL/GenBank/DDBJ databases">
        <title>The WGS of Solirubrobacter ginsenosidimutans DSM 21036.</title>
        <authorList>
            <person name="Jiang Z."/>
        </authorList>
    </citation>
    <scope>NUCLEOTIDE SEQUENCE</scope>
    <source>
        <strain evidence="3">DSM 21036</strain>
    </source>
</reference>
<dbReference type="RefSeq" id="WP_270042222.1">
    <property type="nucleotide sequence ID" value="NZ_JAPDOD010000022.1"/>
</dbReference>
<dbReference type="Proteomes" id="UP001149140">
    <property type="component" value="Unassembled WGS sequence"/>
</dbReference>
<keyword evidence="4" id="KW-1185">Reference proteome</keyword>
<name>A0A9X3MTY4_9ACTN</name>
<evidence type="ECO:0000259" key="1">
    <source>
        <dbReference type="Pfam" id="PF01968"/>
    </source>
</evidence>
<dbReference type="PANTHER" id="PTHR11365">
    <property type="entry name" value="5-OXOPROLINASE RELATED"/>
    <property type="match status" value="1"/>
</dbReference>
<dbReference type="InterPro" id="IPR002821">
    <property type="entry name" value="Hydantoinase_A"/>
</dbReference>
<evidence type="ECO:0000313" key="3">
    <source>
        <dbReference type="EMBL" id="MDA0162981.1"/>
    </source>
</evidence>
<dbReference type="Pfam" id="PF01968">
    <property type="entry name" value="Hydantoinase_A"/>
    <property type="match status" value="1"/>
</dbReference>
<organism evidence="3 4">
    <name type="scientific">Solirubrobacter ginsenosidimutans</name>
    <dbReference type="NCBI Taxonomy" id="490573"/>
    <lineage>
        <taxon>Bacteria</taxon>
        <taxon>Bacillati</taxon>
        <taxon>Actinomycetota</taxon>
        <taxon>Thermoleophilia</taxon>
        <taxon>Solirubrobacterales</taxon>
        <taxon>Solirubrobacteraceae</taxon>
        <taxon>Solirubrobacter</taxon>
    </lineage>
</organism>
<evidence type="ECO:0000259" key="2">
    <source>
        <dbReference type="Pfam" id="PF05378"/>
    </source>
</evidence>
<feature type="domain" description="Hydantoinase/oxoprolinase N-terminal" evidence="2">
    <location>
        <begin position="2"/>
        <end position="178"/>
    </location>
</feature>
<dbReference type="GO" id="GO:0005829">
    <property type="term" value="C:cytosol"/>
    <property type="evidence" value="ECO:0007669"/>
    <property type="project" value="TreeGrafter"/>
</dbReference>
<evidence type="ECO:0000313" key="4">
    <source>
        <dbReference type="Proteomes" id="UP001149140"/>
    </source>
</evidence>
<comment type="caution">
    <text evidence="3">The sequence shown here is derived from an EMBL/GenBank/DDBJ whole genome shotgun (WGS) entry which is preliminary data.</text>
</comment>
<protein>
    <submittedName>
        <fullName evidence="3">Hydantoinase/oxoprolinase family protein</fullName>
    </submittedName>
</protein>
<accession>A0A9X3MTY4</accession>
<dbReference type="Pfam" id="PF05378">
    <property type="entry name" value="Hydant_A_N"/>
    <property type="match status" value="1"/>
</dbReference>
<dbReference type="GO" id="GO:0017168">
    <property type="term" value="F:5-oxoprolinase (ATP-hydrolyzing) activity"/>
    <property type="evidence" value="ECO:0007669"/>
    <property type="project" value="TreeGrafter"/>
</dbReference>
<dbReference type="EMBL" id="JAPDOD010000022">
    <property type="protein sequence ID" value="MDA0162981.1"/>
    <property type="molecule type" value="Genomic_DNA"/>
</dbReference>
<dbReference type="PANTHER" id="PTHR11365:SF23">
    <property type="entry name" value="HYPOTHETICAL 5-OXOPROLINASE (EUROFUNG)-RELATED"/>
    <property type="match status" value="1"/>
</dbReference>
<dbReference type="AlphaFoldDB" id="A0A9X3MTY4"/>
<dbReference type="SUPFAM" id="SSF53067">
    <property type="entry name" value="Actin-like ATPase domain"/>
    <property type="match status" value="1"/>
</dbReference>
<dbReference type="InterPro" id="IPR008040">
    <property type="entry name" value="Hydant_A_N"/>
</dbReference>
<dbReference type="GO" id="GO:0006749">
    <property type="term" value="P:glutathione metabolic process"/>
    <property type="evidence" value="ECO:0007669"/>
    <property type="project" value="TreeGrafter"/>
</dbReference>
<proteinExistence type="predicted"/>
<sequence>MLGVDVGGTFTDVVAVRDGRIITTKVPTQRTDTEHSVLEGAKTVGVEGATVFNHASTVGLNAIITRNLPKIAFLTTEGHRDILDVGRTWRPLEALTDPGWRRSFGDAARPLVPRYLRRGVKERLLATGDVLIELDEDQAHHQLEVLKRCNVEGVSICLINSYVNAAHEERLRELTHEVLGDDIAVSISAEVSPLAKEYPRASTTVVDVFMKLIYSTYSDRLDAGLTDLGFPGQLNFADCAAQLVARDHAMAAPFRVVFSGPAAGTVSAAHFGDRIDVANLLCADVGGTSCDISIVTDGQPTVNTTFELEHDLVVNALSTEISSLGAGGGSIVSINRAGEIQVGPGSAGADPGPAAYGKGGTEPTMSDAFLLIGILDPGRFAGGSLSLDKALAQGAFETLESSLDLGERVAYAYRMGLNNIAEGIVDISIGHGVDPRDYSLLAFGAAGPMMLPALLDETRVKSVIVPPHPGLFSALGLLSSDLVYADSRSSYQVLSADTASAVDDLFTQMEDGLRQELGEGVQGVEFGRSMDARLVGQTWETPFIAVPGGTIDEAAIATMIESFHVAYLQRTGNRFDALPVQGVTYRVQARVPIEKVAYQPIDRRNGGAPHAGREITLKYIYGAEVSAREYDRALLQSGDVIEGPAIIREELSTTQVCPGQQATVGQYGEIVIERI</sequence>
<dbReference type="InterPro" id="IPR043129">
    <property type="entry name" value="ATPase_NBD"/>
</dbReference>
<feature type="domain" description="Hydantoinase A/oxoprolinase" evidence="1">
    <location>
        <begin position="200"/>
        <end position="483"/>
    </location>
</feature>
<dbReference type="InterPro" id="IPR045079">
    <property type="entry name" value="Oxoprolinase-like"/>
</dbReference>
<gene>
    <name evidence="3" type="ORF">OM076_22100</name>
</gene>